<evidence type="ECO:0000313" key="3">
    <source>
        <dbReference type="Proteomes" id="UP001596023"/>
    </source>
</evidence>
<sequence length="103" mass="11512">MAGVKGKSGLKKGTTNNPNGRPRGSANLLGRELRDTLIGRLTKEDIINKIMDDILALQDPADRLNHLKNLYPYIFPRPLADEEKSALNTQSVLFKRLSQPDEE</sequence>
<keyword evidence="3" id="KW-1185">Reference proteome</keyword>
<accession>A0ABV9L4H9</accession>
<evidence type="ECO:0000313" key="2">
    <source>
        <dbReference type="EMBL" id="MFC4677186.1"/>
    </source>
</evidence>
<protein>
    <recommendedName>
        <fullName evidence="4">DUF5681 domain-containing protein</fullName>
    </recommendedName>
</protein>
<name>A0ABV9L4H9_9BACT</name>
<proteinExistence type="predicted"/>
<evidence type="ECO:0000256" key="1">
    <source>
        <dbReference type="SAM" id="MobiDB-lite"/>
    </source>
</evidence>
<gene>
    <name evidence="2" type="ORF">ACFO6W_26255</name>
</gene>
<evidence type="ECO:0008006" key="4">
    <source>
        <dbReference type="Google" id="ProtNLM"/>
    </source>
</evidence>
<organism evidence="2 3">
    <name type="scientific">Dysgonomonas termitidis</name>
    <dbReference type="NCBI Taxonomy" id="1516126"/>
    <lineage>
        <taxon>Bacteria</taxon>
        <taxon>Pseudomonadati</taxon>
        <taxon>Bacteroidota</taxon>
        <taxon>Bacteroidia</taxon>
        <taxon>Bacteroidales</taxon>
        <taxon>Dysgonomonadaceae</taxon>
        <taxon>Dysgonomonas</taxon>
    </lineage>
</organism>
<dbReference type="EMBL" id="JBHSGN010000211">
    <property type="protein sequence ID" value="MFC4677186.1"/>
    <property type="molecule type" value="Genomic_DNA"/>
</dbReference>
<reference evidence="3" key="1">
    <citation type="journal article" date="2019" name="Int. J. Syst. Evol. Microbiol.">
        <title>The Global Catalogue of Microorganisms (GCM) 10K type strain sequencing project: providing services to taxonomists for standard genome sequencing and annotation.</title>
        <authorList>
            <consortium name="The Broad Institute Genomics Platform"/>
            <consortium name="The Broad Institute Genome Sequencing Center for Infectious Disease"/>
            <person name="Wu L."/>
            <person name="Ma J."/>
        </authorList>
    </citation>
    <scope>NUCLEOTIDE SEQUENCE [LARGE SCALE GENOMIC DNA]</scope>
    <source>
        <strain evidence="3">CCUG 66188</strain>
    </source>
</reference>
<dbReference type="Proteomes" id="UP001596023">
    <property type="component" value="Unassembled WGS sequence"/>
</dbReference>
<comment type="caution">
    <text evidence="2">The sequence shown here is derived from an EMBL/GenBank/DDBJ whole genome shotgun (WGS) entry which is preliminary data.</text>
</comment>
<dbReference type="RefSeq" id="WP_380002113.1">
    <property type="nucleotide sequence ID" value="NZ_JBHSGN010000211.1"/>
</dbReference>
<feature type="region of interest" description="Disordered" evidence="1">
    <location>
        <begin position="1"/>
        <end position="28"/>
    </location>
</feature>